<dbReference type="HOGENOM" id="CLU_2082592_0_0_5"/>
<dbReference type="PROSITE" id="PS51257">
    <property type="entry name" value="PROKAR_LIPOPROTEIN"/>
    <property type="match status" value="1"/>
</dbReference>
<evidence type="ECO:0000256" key="1">
    <source>
        <dbReference type="SAM" id="SignalP"/>
    </source>
</evidence>
<proteinExistence type="predicted"/>
<evidence type="ECO:0008006" key="4">
    <source>
        <dbReference type="Google" id="ProtNLM"/>
    </source>
</evidence>
<dbReference type="AlphaFoldDB" id="Q0FT71"/>
<protein>
    <recommendedName>
        <fullName evidence="4">Lipoprotein</fullName>
    </recommendedName>
</protein>
<feature type="signal peptide" evidence="1">
    <location>
        <begin position="1"/>
        <end position="28"/>
    </location>
</feature>
<feature type="chain" id="PRO_5004172005" description="Lipoprotein" evidence="1">
    <location>
        <begin position="29"/>
        <end position="117"/>
    </location>
</feature>
<keyword evidence="3" id="KW-1185">Reference proteome</keyword>
<evidence type="ECO:0000313" key="2">
    <source>
        <dbReference type="EMBL" id="EAU47298.1"/>
    </source>
</evidence>
<evidence type="ECO:0000313" key="3">
    <source>
        <dbReference type="Proteomes" id="UP000006230"/>
    </source>
</evidence>
<dbReference type="EMBL" id="AATQ01000007">
    <property type="protein sequence ID" value="EAU47298.1"/>
    <property type="molecule type" value="Genomic_DNA"/>
</dbReference>
<reference evidence="2 3" key="1">
    <citation type="journal article" date="2010" name="J. Bacteriol.">
        <title>Genome sequences of Pelagibaca bermudensis HTCC2601T and Maritimibacter alkaliphilus HTCC2654T, the type strains of two marine Roseobacter genera.</title>
        <authorList>
            <person name="Thrash J.C."/>
            <person name="Cho J.C."/>
            <person name="Ferriera S."/>
            <person name="Johnson J."/>
            <person name="Vergin K.L."/>
            <person name="Giovannoni S.J."/>
        </authorList>
    </citation>
    <scope>NUCLEOTIDE SEQUENCE [LARGE SCALE GENOMIC DNA]</scope>
    <source>
        <strain evidence="3">DSM 26914 / JCM 13377 / KCTC 12554 / HTCC2601</strain>
    </source>
</reference>
<comment type="caution">
    <text evidence="2">The sequence shown here is derived from an EMBL/GenBank/DDBJ whole genome shotgun (WGS) entry which is preliminary data.</text>
</comment>
<organism evidence="2 3">
    <name type="scientific">Salipiger bermudensis (strain DSM 26914 / JCM 13377 / KCTC 12554 / HTCC2601)</name>
    <name type="common">Pelagibaca bermudensis</name>
    <dbReference type="NCBI Taxonomy" id="314265"/>
    <lineage>
        <taxon>Bacteria</taxon>
        <taxon>Pseudomonadati</taxon>
        <taxon>Pseudomonadota</taxon>
        <taxon>Alphaproteobacteria</taxon>
        <taxon>Rhodobacterales</taxon>
        <taxon>Roseobacteraceae</taxon>
        <taxon>Salipiger</taxon>
    </lineage>
</organism>
<gene>
    <name evidence="2" type="ORF">R2601_20841</name>
</gene>
<name>Q0FT71_SALBH</name>
<dbReference type="STRING" id="314265.R2601_20841"/>
<accession>Q0FT71</accession>
<sequence length="117" mass="12369">MEDRMTFRTMKTSVLGLALLGLSGCMNAQPEADWNSAPAERPAYDQSSEATQLAEAACRAALASKTGQTLDDTRVDYVLRSEAGLGVWMSARGAQTQWLCQSDSAGNVSGLGEAPVP</sequence>
<dbReference type="Proteomes" id="UP000006230">
    <property type="component" value="Unassembled WGS sequence"/>
</dbReference>
<keyword evidence="1" id="KW-0732">Signal</keyword>